<accession>A0A8K0GRD6</accession>
<sequence>MKNHGLAPSDLGVEAPNLCSPVWATIRSSVDLSEIDGDGGDNVAEKIDHSPISTRLLHRVLDDLLLWEGEVVMIEL</sequence>
<comment type="caution">
    <text evidence="1">The sequence shown here is derived from an EMBL/GenBank/DDBJ whole genome shotgun (WGS) entry which is preliminary data.</text>
</comment>
<dbReference type="AlphaFoldDB" id="A0A8K0GRD6"/>
<organism evidence="1 2">
    <name type="scientific">Rhamnella rubrinervis</name>
    <dbReference type="NCBI Taxonomy" id="2594499"/>
    <lineage>
        <taxon>Eukaryota</taxon>
        <taxon>Viridiplantae</taxon>
        <taxon>Streptophyta</taxon>
        <taxon>Embryophyta</taxon>
        <taxon>Tracheophyta</taxon>
        <taxon>Spermatophyta</taxon>
        <taxon>Magnoliopsida</taxon>
        <taxon>eudicotyledons</taxon>
        <taxon>Gunneridae</taxon>
        <taxon>Pentapetalae</taxon>
        <taxon>rosids</taxon>
        <taxon>fabids</taxon>
        <taxon>Rosales</taxon>
        <taxon>Rhamnaceae</taxon>
        <taxon>rhamnoid group</taxon>
        <taxon>Rhamneae</taxon>
        <taxon>Rhamnella</taxon>
    </lineage>
</organism>
<proteinExistence type="predicted"/>
<reference evidence="1" key="1">
    <citation type="submission" date="2020-03" db="EMBL/GenBank/DDBJ databases">
        <title>A high-quality chromosome-level genome assembly of a woody plant with both climbing and erect habits, Rhamnella rubrinervis.</title>
        <authorList>
            <person name="Lu Z."/>
            <person name="Yang Y."/>
            <person name="Zhu X."/>
            <person name="Sun Y."/>
        </authorList>
    </citation>
    <scope>NUCLEOTIDE SEQUENCE</scope>
    <source>
        <strain evidence="1">BYM</strain>
        <tissue evidence="1">Leaf</tissue>
    </source>
</reference>
<protein>
    <submittedName>
        <fullName evidence="1">Uncharacterized protein</fullName>
    </submittedName>
</protein>
<evidence type="ECO:0000313" key="2">
    <source>
        <dbReference type="Proteomes" id="UP000796880"/>
    </source>
</evidence>
<dbReference type="Proteomes" id="UP000796880">
    <property type="component" value="Unassembled WGS sequence"/>
</dbReference>
<keyword evidence="2" id="KW-1185">Reference proteome</keyword>
<evidence type="ECO:0000313" key="1">
    <source>
        <dbReference type="EMBL" id="KAF3438612.1"/>
    </source>
</evidence>
<name>A0A8K0GRD6_9ROSA</name>
<dbReference type="EMBL" id="VOIH02000009">
    <property type="protein sequence ID" value="KAF3438612.1"/>
    <property type="molecule type" value="Genomic_DNA"/>
</dbReference>
<gene>
    <name evidence="1" type="ORF">FNV43_RR21375</name>
</gene>